<dbReference type="SUPFAM" id="SSF55729">
    <property type="entry name" value="Acyl-CoA N-acyltransferases (Nat)"/>
    <property type="match status" value="1"/>
</dbReference>
<dbReference type="GO" id="GO:0016747">
    <property type="term" value="F:acyltransferase activity, transferring groups other than amino-acyl groups"/>
    <property type="evidence" value="ECO:0007669"/>
    <property type="project" value="InterPro"/>
</dbReference>
<feature type="domain" description="N-acetyltransferase" evidence="1">
    <location>
        <begin position="5"/>
        <end position="164"/>
    </location>
</feature>
<dbReference type="InterPro" id="IPR016181">
    <property type="entry name" value="Acyl_CoA_acyltransferase"/>
</dbReference>
<dbReference type="Pfam" id="PF00583">
    <property type="entry name" value="Acetyltransf_1"/>
    <property type="match status" value="1"/>
</dbReference>
<dbReference type="EMBL" id="CP009285">
    <property type="protein sequence ID" value="AIQ58545.1"/>
    <property type="molecule type" value="Genomic_DNA"/>
</dbReference>
<name>A0A089LEM8_PAEBO</name>
<evidence type="ECO:0000259" key="1">
    <source>
        <dbReference type="PROSITE" id="PS51186"/>
    </source>
</evidence>
<dbReference type="PROSITE" id="PS51186">
    <property type="entry name" value="GNAT"/>
    <property type="match status" value="1"/>
</dbReference>
<keyword evidence="3" id="KW-1185">Reference proteome</keyword>
<dbReference type="RefSeq" id="WP_052429515.1">
    <property type="nucleotide sequence ID" value="NZ_CP009285.1"/>
</dbReference>
<dbReference type="CDD" id="cd04301">
    <property type="entry name" value="NAT_SF"/>
    <property type="match status" value="1"/>
</dbReference>
<proteinExistence type="predicted"/>
<dbReference type="HOGENOM" id="CLU_121411_0_0_9"/>
<protein>
    <recommendedName>
        <fullName evidence="1">N-acetyltransferase domain-containing protein</fullName>
    </recommendedName>
</protein>
<evidence type="ECO:0000313" key="3">
    <source>
        <dbReference type="Proteomes" id="UP000029518"/>
    </source>
</evidence>
<sequence length="169" mass="19169">MSVPILVRRMMSSDIGMIHGGLTPHDVSKPLEYIEYCWEENQLNKRSTLLVFHETEFAGWGHVVYSPQYPYFAQNQIPEIQNFDIIPPFRKRGIGSVLIEALEAEAFAKSDTIGIGVGLYASYGTAQRMYIKRGFIPDGRGMIYDHLPVVPGNQVRVDDELTLYLTKSK</sequence>
<organism evidence="2 3">
    <name type="scientific">Paenibacillus borealis</name>
    <dbReference type="NCBI Taxonomy" id="160799"/>
    <lineage>
        <taxon>Bacteria</taxon>
        <taxon>Bacillati</taxon>
        <taxon>Bacillota</taxon>
        <taxon>Bacilli</taxon>
        <taxon>Bacillales</taxon>
        <taxon>Paenibacillaceae</taxon>
        <taxon>Paenibacillus</taxon>
    </lineage>
</organism>
<reference evidence="2" key="1">
    <citation type="submission" date="2014-08" db="EMBL/GenBank/DDBJ databases">
        <title>Comparative genomics of the Paenibacillus odorifer group.</title>
        <authorList>
            <person name="den Bakker H.C."/>
            <person name="Tsai Y.-C.Y.-C."/>
            <person name="Martin N."/>
            <person name="Korlach J."/>
            <person name="Wiedmann M."/>
        </authorList>
    </citation>
    <scope>NUCLEOTIDE SEQUENCE [LARGE SCALE GENOMIC DNA]</scope>
    <source>
        <strain evidence="2">DSM 13188</strain>
    </source>
</reference>
<accession>A0A089LEM8</accession>
<dbReference type="Proteomes" id="UP000029518">
    <property type="component" value="Chromosome"/>
</dbReference>
<dbReference type="OrthoDB" id="9803772at2"/>
<evidence type="ECO:0000313" key="2">
    <source>
        <dbReference type="EMBL" id="AIQ58545.1"/>
    </source>
</evidence>
<gene>
    <name evidence="2" type="ORF">PBOR_17575</name>
</gene>
<dbReference type="AlphaFoldDB" id="A0A089LEM8"/>
<dbReference type="KEGG" id="pbd:PBOR_17575"/>
<dbReference type="InterPro" id="IPR000182">
    <property type="entry name" value="GNAT_dom"/>
</dbReference>
<dbReference type="Gene3D" id="3.40.630.30">
    <property type="match status" value="1"/>
</dbReference>